<dbReference type="EMBL" id="CAEZSH010000015">
    <property type="protein sequence ID" value="CAB4532931.1"/>
    <property type="molecule type" value="Genomic_DNA"/>
</dbReference>
<dbReference type="Pfam" id="PF13490">
    <property type="entry name" value="zf-HC2"/>
    <property type="match status" value="1"/>
</dbReference>
<feature type="domain" description="Putative zinc-finger" evidence="1">
    <location>
        <begin position="7"/>
        <end position="40"/>
    </location>
</feature>
<proteinExistence type="predicted"/>
<dbReference type="InterPro" id="IPR027383">
    <property type="entry name" value="Znf_put"/>
</dbReference>
<gene>
    <name evidence="2" type="ORF">UFOPK1410_00236</name>
    <name evidence="3" type="ORF">UFOPK1855_00440</name>
</gene>
<name>A0A6J6B1U8_9ZZZZ</name>
<reference evidence="2" key="1">
    <citation type="submission" date="2020-05" db="EMBL/GenBank/DDBJ databases">
        <authorList>
            <person name="Chiriac C."/>
            <person name="Salcher M."/>
            <person name="Ghai R."/>
            <person name="Kavagutti S V."/>
        </authorList>
    </citation>
    <scope>NUCLEOTIDE SEQUENCE</scope>
</reference>
<evidence type="ECO:0000313" key="3">
    <source>
        <dbReference type="EMBL" id="CAB4611425.1"/>
    </source>
</evidence>
<dbReference type="EMBL" id="CAEZUW010000053">
    <property type="protein sequence ID" value="CAB4611425.1"/>
    <property type="molecule type" value="Genomic_DNA"/>
</dbReference>
<evidence type="ECO:0000313" key="2">
    <source>
        <dbReference type="EMBL" id="CAB4532931.1"/>
    </source>
</evidence>
<sequence length="84" mass="9684">MAEEINCEETKRQVHEYLHNELSEQEIVDITAHVANCESCESDYNFEHAFNNVIKQSCDEAPPAELAQRIIDRIRLIDSGRADH</sequence>
<accession>A0A6J6B1U8</accession>
<dbReference type="AlphaFoldDB" id="A0A6J6B1U8"/>
<evidence type="ECO:0000259" key="1">
    <source>
        <dbReference type="Pfam" id="PF13490"/>
    </source>
</evidence>
<protein>
    <submittedName>
        <fullName evidence="2">Unannotated protein</fullName>
    </submittedName>
</protein>
<organism evidence="2">
    <name type="scientific">freshwater metagenome</name>
    <dbReference type="NCBI Taxonomy" id="449393"/>
    <lineage>
        <taxon>unclassified sequences</taxon>
        <taxon>metagenomes</taxon>
        <taxon>ecological metagenomes</taxon>
    </lineage>
</organism>